<dbReference type="PANTHER" id="PTHR43364:SF1">
    <property type="entry name" value="OXIDOREDUCTASE YDHF"/>
    <property type="match status" value="1"/>
</dbReference>
<dbReference type="EMBL" id="JAENIL010000039">
    <property type="protein sequence ID" value="MBK1879009.1"/>
    <property type="molecule type" value="Genomic_DNA"/>
</dbReference>
<evidence type="ECO:0000313" key="2">
    <source>
        <dbReference type="EMBL" id="MBK1879009.1"/>
    </source>
</evidence>
<dbReference type="InterPro" id="IPR023210">
    <property type="entry name" value="NADP_OxRdtase_dom"/>
</dbReference>
<keyword evidence="3" id="KW-1185">Reference proteome</keyword>
<dbReference type="Pfam" id="PF00248">
    <property type="entry name" value="Aldo_ket_red"/>
    <property type="match status" value="1"/>
</dbReference>
<name>A0A934S427_9BACT</name>
<organism evidence="2 3">
    <name type="scientific">Pelagicoccus mobilis</name>
    <dbReference type="NCBI Taxonomy" id="415221"/>
    <lineage>
        <taxon>Bacteria</taxon>
        <taxon>Pseudomonadati</taxon>
        <taxon>Verrucomicrobiota</taxon>
        <taxon>Opitutia</taxon>
        <taxon>Puniceicoccales</taxon>
        <taxon>Pelagicoccaceae</taxon>
        <taxon>Pelagicoccus</taxon>
    </lineage>
</organism>
<accession>A0A934S427</accession>
<evidence type="ECO:0000313" key="3">
    <source>
        <dbReference type="Proteomes" id="UP000617628"/>
    </source>
</evidence>
<feature type="domain" description="NADP-dependent oxidoreductase" evidence="1">
    <location>
        <begin position="15"/>
        <end position="296"/>
    </location>
</feature>
<proteinExistence type="predicted"/>
<dbReference type="PANTHER" id="PTHR43364">
    <property type="entry name" value="NADH-SPECIFIC METHYLGLYOXAL REDUCTASE-RELATED"/>
    <property type="match status" value="1"/>
</dbReference>
<dbReference type="InterPro" id="IPR050523">
    <property type="entry name" value="AKR_Detox_Biosynth"/>
</dbReference>
<dbReference type="Proteomes" id="UP000617628">
    <property type="component" value="Unassembled WGS sequence"/>
</dbReference>
<dbReference type="SUPFAM" id="SSF51430">
    <property type="entry name" value="NAD(P)-linked oxidoreductase"/>
    <property type="match status" value="1"/>
</dbReference>
<dbReference type="AlphaFoldDB" id="A0A934S427"/>
<dbReference type="CDD" id="cd19092">
    <property type="entry name" value="AKR_BsYcsN_EcYdhF-like"/>
    <property type="match status" value="1"/>
</dbReference>
<dbReference type="InterPro" id="IPR036812">
    <property type="entry name" value="NAD(P)_OxRdtase_dom_sf"/>
</dbReference>
<protein>
    <submittedName>
        <fullName evidence="2">Aldo/keto reductase</fullName>
    </submittedName>
</protein>
<dbReference type="Gene3D" id="3.20.20.100">
    <property type="entry name" value="NADP-dependent oxidoreductase domain"/>
    <property type="match status" value="1"/>
</dbReference>
<reference evidence="2" key="1">
    <citation type="submission" date="2021-01" db="EMBL/GenBank/DDBJ databases">
        <title>Modified the classification status of verrucomicrobia.</title>
        <authorList>
            <person name="Feng X."/>
        </authorList>
    </citation>
    <scope>NUCLEOTIDE SEQUENCE</scope>
    <source>
        <strain evidence="2">KCTC 13126</strain>
    </source>
</reference>
<comment type="caution">
    <text evidence="2">The sequence shown here is derived from an EMBL/GenBank/DDBJ whole genome shotgun (WGS) entry which is preliminary data.</text>
</comment>
<evidence type="ECO:0000259" key="1">
    <source>
        <dbReference type="Pfam" id="PF00248"/>
    </source>
</evidence>
<gene>
    <name evidence="2" type="ORF">JIN87_19145</name>
</gene>
<dbReference type="RefSeq" id="WP_200357223.1">
    <property type="nucleotide sequence ID" value="NZ_JAENIL010000039.1"/>
</dbReference>
<sequence>MEKIALGNSVLQSTRLIYGCMRIVGDQSADSKAKGKKALQAALDAGYNHFDHADIYGGGECETLFGEFLKENPGLRDELIITSKCGVVFKGNPAPSSPGRYDFRKDHILKSVDGTLSRLGIDTLDLLLLHRPDYLFHPDEVADAFAEMTHAGKVRHFGVSNFRPSQLTLLQSSLEQLLLVNQVEINIHNIDTLLDGTLDQCIESGITPQAWCPLGGVVYPAWGNTFTPETEERIKKEFDRQSEIYGVENWIIMLAWILKLPSQVAPIIGSTDPDRIATAKKALEIDYTREDWYRLLEARNGQPVP</sequence>
<dbReference type="GO" id="GO:0005829">
    <property type="term" value="C:cytosol"/>
    <property type="evidence" value="ECO:0007669"/>
    <property type="project" value="TreeGrafter"/>
</dbReference>